<accession>A0A2U1SWS2</accession>
<keyword evidence="2" id="KW-1185">Reference proteome</keyword>
<dbReference type="Proteomes" id="UP000244978">
    <property type="component" value="Unassembled WGS sequence"/>
</dbReference>
<comment type="caution">
    <text evidence="1">The sequence shown here is derived from an EMBL/GenBank/DDBJ whole genome shotgun (WGS) entry which is preliminary data.</text>
</comment>
<reference evidence="2" key="1">
    <citation type="submission" date="2018-04" db="EMBL/GenBank/DDBJ databases">
        <authorList>
            <person name="Liu S."/>
            <person name="Wang Z."/>
            <person name="Li J."/>
        </authorList>
    </citation>
    <scope>NUCLEOTIDE SEQUENCE [LARGE SCALE GENOMIC DNA]</scope>
    <source>
        <strain evidence="2">S1194</strain>
    </source>
</reference>
<name>A0A2U1SWS2_9MICO</name>
<dbReference type="AlphaFoldDB" id="A0A2U1SWS2"/>
<evidence type="ECO:0008006" key="3">
    <source>
        <dbReference type="Google" id="ProtNLM"/>
    </source>
</evidence>
<organism evidence="1 2">
    <name type="scientific">Homoserinimonas hongtaonis</name>
    <dbReference type="NCBI Taxonomy" id="2079791"/>
    <lineage>
        <taxon>Bacteria</taxon>
        <taxon>Bacillati</taxon>
        <taxon>Actinomycetota</taxon>
        <taxon>Actinomycetes</taxon>
        <taxon>Micrococcales</taxon>
        <taxon>Microbacteriaceae</taxon>
        <taxon>Homoserinimonas</taxon>
    </lineage>
</organism>
<evidence type="ECO:0000313" key="2">
    <source>
        <dbReference type="Proteomes" id="UP000244978"/>
    </source>
</evidence>
<sequence length="291" mass="32609">MPIRFVYSERYRESGSTVMRGQQLSEIGKRALPQRNIGYVSLEAEPRNSLLFLTKGALKAMTMSKLESLRSAGNKLIFDVVDEVPPPITRDYAHVVSAASITAYLDLSADFPHLPVHLVNHHVDPRLSTISAPPPTDKLRCAYFGESVNAILSPAVMREVTVVHIDTSRQDADWLPRLEAFNFHYAVRAHRDLDHHKPFLKGFTAAHRGSNILIQSTQTEAVRWLGTDYPYLIAGEATETKILAALDYARESFGHSEWMDGLARMRDIRERTSNQRIGGELAALFALAELT</sequence>
<protein>
    <recommendedName>
        <fullName evidence="3">Glycosyltransferase family 1 protein</fullName>
    </recommendedName>
</protein>
<dbReference type="EMBL" id="QEEX01000002">
    <property type="protein sequence ID" value="PWB96049.1"/>
    <property type="molecule type" value="Genomic_DNA"/>
</dbReference>
<gene>
    <name evidence="1" type="ORF">DF220_11690</name>
</gene>
<proteinExistence type="predicted"/>
<evidence type="ECO:0000313" key="1">
    <source>
        <dbReference type="EMBL" id="PWB96049.1"/>
    </source>
</evidence>